<feature type="region of interest" description="Disordered" evidence="7">
    <location>
        <begin position="640"/>
        <end position="674"/>
    </location>
</feature>
<evidence type="ECO:0000256" key="3">
    <source>
        <dbReference type="ARBA" id="ARBA00022771"/>
    </source>
</evidence>
<dbReference type="GO" id="GO:0008270">
    <property type="term" value="F:zinc ion binding"/>
    <property type="evidence" value="ECO:0007669"/>
    <property type="project" value="UniProtKB-KW"/>
</dbReference>
<dbReference type="Gene3D" id="3.30.160.60">
    <property type="entry name" value="Classic Zinc Finger"/>
    <property type="match status" value="3"/>
</dbReference>
<evidence type="ECO:0000256" key="7">
    <source>
        <dbReference type="SAM" id="MobiDB-lite"/>
    </source>
</evidence>
<dbReference type="GeneID" id="31015781"/>
<organism evidence="9 10">
    <name type="scientific">Diplodia corticola</name>
    <dbReference type="NCBI Taxonomy" id="236234"/>
    <lineage>
        <taxon>Eukaryota</taxon>
        <taxon>Fungi</taxon>
        <taxon>Dikarya</taxon>
        <taxon>Ascomycota</taxon>
        <taxon>Pezizomycotina</taxon>
        <taxon>Dothideomycetes</taxon>
        <taxon>Dothideomycetes incertae sedis</taxon>
        <taxon>Botryosphaeriales</taxon>
        <taxon>Botryosphaeriaceae</taxon>
        <taxon>Diplodia</taxon>
    </lineage>
</organism>
<feature type="compositionally biased region" description="Low complexity" evidence="7">
    <location>
        <begin position="324"/>
        <end position="336"/>
    </location>
</feature>
<dbReference type="PROSITE" id="PS50157">
    <property type="entry name" value="ZINC_FINGER_C2H2_2"/>
    <property type="match status" value="2"/>
</dbReference>
<dbReference type="Pfam" id="PF00096">
    <property type="entry name" value="zf-C2H2"/>
    <property type="match status" value="1"/>
</dbReference>
<dbReference type="RefSeq" id="XP_020134413.1">
    <property type="nucleotide sequence ID" value="XM_020275520.1"/>
</dbReference>
<keyword evidence="2" id="KW-0677">Repeat</keyword>
<dbReference type="InterPro" id="IPR036236">
    <property type="entry name" value="Znf_C2H2_sf"/>
</dbReference>
<dbReference type="InterPro" id="IPR013087">
    <property type="entry name" value="Znf_C2H2_type"/>
</dbReference>
<comment type="caution">
    <text evidence="9">The sequence shown here is derived from an EMBL/GenBank/DDBJ whole genome shotgun (WGS) entry which is preliminary data.</text>
</comment>
<feature type="region of interest" description="Disordered" evidence="7">
    <location>
        <begin position="311"/>
        <end position="343"/>
    </location>
</feature>
<evidence type="ECO:0000256" key="5">
    <source>
        <dbReference type="ARBA" id="ARBA00023242"/>
    </source>
</evidence>
<evidence type="ECO:0000256" key="6">
    <source>
        <dbReference type="PROSITE-ProRule" id="PRU00042"/>
    </source>
</evidence>
<accession>A0A1J9RFE3</accession>
<dbReference type="FunFam" id="3.30.160.60:FF:000100">
    <property type="entry name" value="Zinc finger 45-like"/>
    <property type="match status" value="1"/>
</dbReference>
<dbReference type="AlphaFoldDB" id="A0A1J9RFE3"/>
<dbReference type="OrthoDB" id="3437960at2759"/>
<keyword evidence="3 6" id="KW-0863">Zinc-finger</keyword>
<evidence type="ECO:0000313" key="10">
    <source>
        <dbReference type="Proteomes" id="UP000183809"/>
    </source>
</evidence>
<reference evidence="9 10" key="1">
    <citation type="submission" date="2016-10" db="EMBL/GenBank/DDBJ databases">
        <title>Proteomics and genomics reveal pathogen-plant mechanisms compatible with a hemibiotrophic lifestyle of Diplodia corticola.</title>
        <authorList>
            <person name="Fernandes I."/>
            <person name="De Jonge R."/>
            <person name="Van De Peer Y."/>
            <person name="Devreese B."/>
            <person name="Alves A."/>
            <person name="Esteves A.C."/>
        </authorList>
    </citation>
    <scope>NUCLEOTIDE SEQUENCE [LARGE SCALE GENOMIC DNA]</scope>
    <source>
        <strain evidence="9 10">CBS 112549</strain>
    </source>
</reference>
<feature type="compositionally biased region" description="Basic and acidic residues" evidence="7">
    <location>
        <begin position="653"/>
        <end position="666"/>
    </location>
</feature>
<dbReference type="STRING" id="236234.A0A1J9RFE3"/>
<dbReference type="InterPro" id="IPR050826">
    <property type="entry name" value="Krueppel_C2H2_ZnFinger"/>
</dbReference>
<keyword evidence="4" id="KW-0862">Zinc</keyword>
<evidence type="ECO:0000313" key="9">
    <source>
        <dbReference type="EMBL" id="OJD38802.1"/>
    </source>
</evidence>
<dbReference type="PROSITE" id="PS00028">
    <property type="entry name" value="ZINC_FINGER_C2H2_1"/>
    <property type="match status" value="2"/>
</dbReference>
<proteinExistence type="predicted"/>
<dbReference type="SMART" id="SM00355">
    <property type="entry name" value="ZnF_C2H2"/>
    <property type="match status" value="6"/>
</dbReference>
<keyword evidence="5" id="KW-0539">Nucleus</keyword>
<evidence type="ECO:0000259" key="8">
    <source>
        <dbReference type="PROSITE" id="PS50157"/>
    </source>
</evidence>
<evidence type="ECO:0000256" key="2">
    <source>
        <dbReference type="ARBA" id="ARBA00022737"/>
    </source>
</evidence>
<dbReference type="PANTHER" id="PTHR24377">
    <property type="entry name" value="IP01015P-RELATED"/>
    <property type="match status" value="1"/>
</dbReference>
<feature type="domain" description="C2H2-type" evidence="8">
    <location>
        <begin position="556"/>
        <end position="584"/>
    </location>
</feature>
<name>A0A1J9RFE3_9PEZI</name>
<sequence>MCSPSPRLAGSKRDSDGEVLAASAWKRHMVENYGCEIETAECHRPICVNPQHLLVNGGTHDDVHRHKACLIPSLHQNSPKASRHIPSLTTVATDICTEATCSFAAPHSSSDSRCEGMFWDACSPSCSGDEACPVPDACVDPNCDLQGVCWDGSCTGADCDAAPCPDGVCLVDEVCYKEPCPRASSCEQSQRCATHFGDHIDHDICQQNHGPTCHTTSNQHLCQELQNWISMNGGASSTNHHIPHCYDAHSHEAYQCNLPQYHSNGYYENTSPPCYPQMNPTSQHGSSGLEELSRLAQLNDHMFGSTLPHHTMNSCQSTSTRTLGSSSIDHGSLSGSVVSSPDPHLPLRPHQRPTLNGFFQPYEPRGMGFRGVDSLFEPPCKKARETSRLKHAEQSLFGSSDIMVDMPTGLGVAQSVEDHEHICRWQTNVKSEDGQPVLCNMKFASAKDLAEHLKDDHTEGLDGKYCCHWHGCSSSTDFKQSGKLARHFAIHSKYKRFQCKYCDKSFNTAQTLENHHNTHTGERPHACHYEGCTYAAATATQLKGHIQGTHLKEKRFQCKLCSFCCTDSSNLTKHENGVHGRKEYKCPHHGCTASVTSEWSIIRKHFKESGHCPELLESNSQAQKKFKKAAVVKDQAGVMANGRRAPISRNRTKRSETAEQHVKSESESVEPIAA</sequence>
<protein>
    <submittedName>
        <fullName evidence="9">Zap1p</fullName>
    </submittedName>
</protein>
<keyword evidence="1" id="KW-0479">Metal-binding</keyword>
<evidence type="ECO:0000256" key="1">
    <source>
        <dbReference type="ARBA" id="ARBA00022723"/>
    </source>
</evidence>
<dbReference type="SUPFAM" id="SSF57667">
    <property type="entry name" value="beta-beta-alpha zinc fingers"/>
    <property type="match status" value="2"/>
</dbReference>
<evidence type="ECO:0000256" key="4">
    <source>
        <dbReference type="ARBA" id="ARBA00022833"/>
    </source>
</evidence>
<feature type="domain" description="C2H2-type" evidence="8">
    <location>
        <begin position="497"/>
        <end position="524"/>
    </location>
</feature>
<dbReference type="EMBL" id="MNUE01000004">
    <property type="protein sequence ID" value="OJD38802.1"/>
    <property type="molecule type" value="Genomic_DNA"/>
</dbReference>
<keyword evidence="10" id="KW-1185">Reference proteome</keyword>
<gene>
    <name evidence="9" type="ORF">BKCO1_4000103</name>
</gene>
<dbReference type="Proteomes" id="UP000183809">
    <property type="component" value="Unassembled WGS sequence"/>
</dbReference>
<feature type="compositionally biased region" description="Polar residues" evidence="7">
    <location>
        <begin position="311"/>
        <end position="323"/>
    </location>
</feature>